<name>A0ABS5BWQ5_9BACT</name>
<dbReference type="Proteomes" id="UP000676565">
    <property type="component" value="Unassembled WGS sequence"/>
</dbReference>
<keyword evidence="2" id="KW-0472">Membrane</keyword>
<evidence type="ECO:0000313" key="3">
    <source>
        <dbReference type="EMBL" id="MBP3958171.1"/>
    </source>
</evidence>
<proteinExistence type="predicted"/>
<accession>A0ABS5BWQ5</accession>
<feature type="transmembrane region" description="Helical" evidence="2">
    <location>
        <begin position="362"/>
        <end position="383"/>
    </location>
</feature>
<feature type="compositionally biased region" description="Pro residues" evidence="1">
    <location>
        <begin position="214"/>
        <end position="230"/>
    </location>
</feature>
<feature type="region of interest" description="Disordered" evidence="1">
    <location>
        <begin position="176"/>
        <end position="245"/>
    </location>
</feature>
<keyword evidence="2" id="KW-1133">Transmembrane helix</keyword>
<evidence type="ECO:0000256" key="2">
    <source>
        <dbReference type="SAM" id="Phobius"/>
    </source>
</evidence>
<keyword evidence="4" id="KW-1185">Reference proteome</keyword>
<feature type="transmembrane region" description="Helical" evidence="2">
    <location>
        <begin position="306"/>
        <end position="327"/>
    </location>
</feature>
<dbReference type="RefSeq" id="WP_210657911.1">
    <property type="nucleotide sequence ID" value="NZ_JAGKQQ010000001.1"/>
</dbReference>
<comment type="caution">
    <text evidence="3">The sequence shown here is derived from an EMBL/GenBank/DDBJ whole genome shotgun (WGS) entry which is preliminary data.</text>
</comment>
<gene>
    <name evidence="3" type="ORF">J8F10_23220</name>
</gene>
<sequence length="607" mass="65320">MIRYRCPHCAALTVAHERRAGQSSVCKACLKPHQIPADTALWLTETGELLNPPAPAIPVEVRSASFPEIELPLTPHEDAPAEVEVAPVEEPIAPPTEPIYQDVAHPAEIEPVRELVASAPVVDEPNELPQIPDLHMHGLTPVDVEHEPDGAPEEPPAPVPVVFDPEPVAPRIARPAPRLLQSEPEPVHEPEPEPTTAIAIATPPPQPARNVPSAPAPTPRAPERPAPPAPVARAVDAPSRAPRAEPVRLQTQVDIAVALTAALSSRMRPPPAPRRDLRPSTAAWMLLTGIGVACVLVTLFTDPSLWVSGLVVGVLQIVIGYAWIVFLTYMRDPQRGLVCAIPPITLYYLTQYKYAKFRPLRFVLTGVVLVGLAFAAAAFATVAQSFLAKNDQKAAPDPVAESKLAQLRTFRDQRAYDSLIKLLEILAKTDPIRSADANDRTELAAELKALCAHQLTDVRVAAMAALTQWDPDPNAASARAACLAAIRSPTQEERVRALRLLPRWKDPESARAVQSLIGRAGEETNQAKMSLREIGGAPAEQAALALLKRADDQTTRLTAIGILEAVGGGESAEELRTYAMATDDPVVRTRALAAVTVIEARVRKSSP</sequence>
<protein>
    <recommendedName>
        <fullName evidence="5">HEAT repeat domain-containing protein</fullName>
    </recommendedName>
</protein>
<keyword evidence="2" id="KW-0812">Transmembrane</keyword>
<organism evidence="3 4">
    <name type="scientific">Gemmata palustris</name>
    <dbReference type="NCBI Taxonomy" id="2822762"/>
    <lineage>
        <taxon>Bacteria</taxon>
        <taxon>Pseudomonadati</taxon>
        <taxon>Planctomycetota</taxon>
        <taxon>Planctomycetia</taxon>
        <taxon>Gemmatales</taxon>
        <taxon>Gemmataceae</taxon>
        <taxon>Gemmata</taxon>
    </lineage>
</organism>
<evidence type="ECO:0000313" key="4">
    <source>
        <dbReference type="Proteomes" id="UP000676565"/>
    </source>
</evidence>
<evidence type="ECO:0008006" key="5">
    <source>
        <dbReference type="Google" id="ProtNLM"/>
    </source>
</evidence>
<feature type="transmembrane region" description="Helical" evidence="2">
    <location>
        <begin position="282"/>
        <end position="300"/>
    </location>
</feature>
<reference evidence="3 4" key="1">
    <citation type="submission" date="2021-04" db="EMBL/GenBank/DDBJ databases">
        <authorList>
            <person name="Ivanova A."/>
        </authorList>
    </citation>
    <scope>NUCLEOTIDE SEQUENCE [LARGE SCALE GENOMIC DNA]</scope>
    <source>
        <strain evidence="3 4">G18</strain>
    </source>
</reference>
<feature type="compositionally biased region" description="Low complexity" evidence="1">
    <location>
        <begin position="231"/>
        <end position="241"/>
    </location>
</feature>
<dbReference type="EMBL" id="JAGKQQ010000001">
    <property type="protein sequence ID" value="MBP3958171.1"/>
    <property type="molecule type" value="Genomic_DNA"/>
</dbReference>
<evidence type="ECO:0000256" key="1">
    <source>
        <dbReference type="SAM" id="MobiDB-lite"/>
    </source>
</evidence>